<evidence type="ECO:0000256" key="4">
    <source>
        <dbReference type="ARBA" id="ARBA00034725"/>
    </source>
</evidence>
<dbReference type="GO" id="GO:0004177">
    <property type="term" value="F:aminopeptidase activity"/>
    <property type="evidence" value="ECO:0007669"/>
    <property type="project" value="UniProtKB-KW"/>
</dbReference>
<dbReference type="PANTHER" id="PTHR28631:SF1">
    <property type="entry name" value="ACTIN MATURATION PROTEASE"/>
    <property type="match status" value="1"/>
</dbReference>
<keyword evidence="2" id="KW-0645">Protease</keyword>
<evidence type="ECO:0000313" key="8">
    <source>
        <dbReference type="EMBL" id="KOX77281.1"/>
    </source>
</evidence>
<sequence length="262" mass="28716">MPAPPPPLSSLAEAPMCEKTEVSDADSLPPWAKITLTSAEAEIEKLISRNELKDAEVTYFCQVEPILQDGPQCGLVALAMASQEYTKPVSVSQLLAEARVRGFTQHGEVYSVDFMGTLAAEYLPDHRPDILVDLQQCPDTLTHALAHGAMVLIPYDSDFNHAPCLKRGHKAHWALLVGLISSRTNILLIHYDTCFRQGYHVLARHGKSRHLACWPLRDLIESNGNLEEEGTARHAGGYVIPKGGVGGQRGLRGRALALHPYI</sequence>
<dbReference type="OrthoDB" id="198816at2759"/>
<comment type="catalytic activity">
    <reaction evidence="7">
        <text>N-terminal N(alpha)-acetyl-L-cysteinyl-L-aspartyl-[protein] + H2O = N-terminal L-aspartyl-[protein] + N-acetyl-L-cysteine</text>
        <dbReference type="Rhea" id="RHEA:74579"/>
        <dbReference type="Rhea" id="RHEA-COMP:12669"/>
        <dbReference type="Rhea" id="RHEA-COMP:18395"/>
        <dbReference type="ChEBI" id="CHEBI:15377"/>
        <dbReference type="ChEBI" id="CHEBI:64720"/>
        <dbReference type="ChEBI" id="CHEBI:78236"/>
        <dbReference type="ChEBI" id="CHEBI:193599"/>
    </reaction>
    <physiologicalReaction direction="left-to-right" evidence="7">
        <dbReference type="Rhea" id="RHEA:74580"/>
    </physiologicalReaction>
</comment>
<evidence type="ECO:0000256" key="7">
    <source>
        <dbReference type="ARBA" id="ARBA00049041"/>
    </source>
</evidence>
<evidence type="ECO:0000256" key="1">
    <source>
        <dbReference type="ARBA" id="ARBA00022438"/>
    </source>
</evidence>
<keyword evidence="9" id="KW-1185">Reference proteome</keyword>
<dbReference type="GO" id="GO:0006508">
    <property type="term" value="P:proteolysis"/>
    <property type="evidence" value="ECO:0007669"/>
    <property type="project" value="UniProtKB-KW"/>
</dbReference>
<evidence type="ECO:0000313" key="9">
    <source>
        <dbReference type="Proteomes" id="UP000053105"/>
    </source>
</evidence>
<dbReference type="Proteomes" id="UP000053105">
    <property type="component" value="Unassembled WGS sequence"/>
</dbReference>
<evidence type="ECO:0000256" key="5">
    <source>
        <dbReference type="ARBA" id="ARBA00034848"/>
    </source>
</evidence>
<dbReference type="InterPro" id="IPR040043">
    <property type="entry name" value="ACTMAP"/>
</dbReference>
<evidence type="ECO:0000256" key="3">
    <source>
        <dbReference type="ARBA" id="ARBA00022801"/>
    </source>
</evidence>
<proteinExistence type="inferred from homology"/>
<comment type="similarity">
    <text evidence="4">Belongs to the ACTMAP family.</text>
</comment>
<organism evidence="8 9">
    <name type="scientific">Melipona quadrifasciata</name>
    <dbReference type="NCBI Taxonomy" id="166423"/>
    <lineage>
        <taxon>Eukaryota</taxon>
        <taxon>Metazoa</taxon>
        <taxon>Ecdysozoa</taxon>
        <taxon>Arthropoda</taxon>
        <taxon>Hexapoda</taxon>
        <taxon>Insecta</taxon>
        <taxon>Pterygota</taxon>
        <taxon>Neoptera</taxon>
        <taxon>Endopterygota</taxon>
        <taxon>Hymenoptera</taxon>
        <taxon>Apocrita</taxon>
        <taxon>Aculeata</taxon>
        <taxon>Apoidea</taxon>
        <taxon>Anthophila</taxon>
        <taxon>Apidae</taxon>
        <taxon>Melipona</taxon>
    </lineage>
</organism>
<evidence type="ECO:0000256" key="6">
    <source>
        <dbReference type="ARBA" id="ARBA00034908"/>
    </source>
</evidence>
<evidence type="ECO:0000256" key="2">
    <source>
        <dbReference type="ARBA" id="ARBA00022670"/>
    </source>
</evidence>
<protein>
    <recommendedName>
        <fullName evidence="5">Actin maturation protease</fullName>
    </recommendedName>
    <alternativeName>
        <fullName evidence="6">Actin aminopeptidase ACTMAP</fullName>
    </alternativeName>
</protein>
<accession>A0A0N0BI62</accession>
<dbReference type="Pfam" id="PF21646">
    <property type="entry name" value="ACTMAP-like_C"/>
    <property type="match status" value="1"/>
</dbReference>
<dbReference type="AlphaFoldDB" id="A0A0N0BI62"/>
<name>A0A0N0BI62_9HYME</name>
<dbReference type="PANTHER" id="PTHR28631">
    <property type="entry name" value="UPF0692 PROTEIN C19ORF54"/>
    <property type="match status" value="1"/>
</dbReference>
<dbReference type="STRING" id="166423.A0A0N0BI62"/>
<dbReference type="EMBL" id="KQ435733">
    <property type="protein sequence ID" value="KOX77281.1"/>
    <property type="molecule type" value="Genomic_DNA"/>
</dbReference>
<keyword evidence="3" id="KW-0378">Hydrolase</keyword>
<gene>
    <name evidence="8" type="ORF">WN51_10887</name>
</gene>
<keyword evidence="1" id="KW-0031">Aminopeptidase</keyword>
<reference evidence="8 9" key="1">
    <citation type="submission" date="2015-07" db="EMBL/GenBank/DDBJ databases">
        <title>The genome of Melipona quadrifasciata.</title>
        <authorList>
            <person name="Pan H."/>
            <person name="Kapheim K."/>
        </authorList>
    </citation>
    <scope>NUCLEOTIDE SEQUENCE [LARGE SCALE GENOMIC DNA]</scope>
    <source>
        <strain evidence="8">0111107301</strain>
        <tissue evidence="8">Whole body</tissue>
    </source>
</reference>